<evidence type="ECO:0000313" key="3">
    <source>
        <dbReference type="Proteomes" id="UP000277928"/>
    </source>
</evidence>
<reference evidence="2 3" key="1">
    <citation type="submission" date="2018-08" db="EMBL/GenBank/DDBJ databases">
        <authorList>
            <person name="Laetsch R D."/>
            <person name="Stevens L."/>
            <person name="Kumar S."/>
            <person name="Blaxter L. M."/>
        </authorList>
    </citation>
    <scope>NUCLEOTIDE SEQUENCE [LARGE SCALE GENOMIC DNA]</scope>
</reference>
<accession>A0A3P6TLU3</accession>
<feature type="region of interest" description="Disordered" evidence="1">
    <location>
        <begin position="25"/>
        <end position="46"/>
    </location>
</feature>
<dbReference type="Proteomes" id="UP000277928">
    <property type="component" value="Unassembled WGS sequence"/>
</dbReference>
<sequence>MNEPNKHSVRSLAWKNPRDVIKKGIRKNRHGLSVSSSSSSSSLKQLSSESEVNDGLSMFTAGMAQGADAIIINPFRHGLWFTASILQKITQPKSYHEQNQWW</sequence>
<dbReference type="EMBL" id="UYRX01000780">
    <property type="protein sequence ID" value="VDK86177.1"/>
    <property type="molecule type" value="Genomic_DNA"/>
</dbReference>
<evidence type="ECO:0000313" key="2">
    <source>
        <dbReference type="EMBL" id="VDK86177.1"/>
    </source>
</evidence>
<proteinExistence type="predicted"/>
<protein>
    <submittedName>
        <fullName evidence="2">Uncharacterized protein</fullName>
    </submittedName>
</protein>
<keyword evidence="3" id="KW-1185">Reference proteome</keyword>
<organism evidence="2 3">
    <name type="scientific">Litomosoides sigmodontis</name>
    <name type="common">Filarial nematode worm</name>
    <dbReference type="NCBI Taxonomy" id="42156"/>
    <lineage>
        <taxon>Eukaryota</taxon>
        <taxon>Metazoa</taxon>
        <taxon>Ecdysozoa</taxon>
        <taxon>Nematoda</taxon>
        <taxon>Chromadorea</taxon>
        <taxon>Rhabditida</taxon>
        <taxon>Spirurina</taxon>
        <taxon>Spiruromorpha</taxon>
        <taxon>Filarioidea</taxon>
        <taxon>Onchocercidae</taxon>
        <taxon>Litomosoides</taxon>
    </lineage>
</organism>
<feature type="compositionally biased region" description="Low complexity" evidence="1">
    <location>
        <begin position="32"/>
        <end position="46"/>
    </location>
</feature>
<evidence type="ECO:0000256" key="1">
    <source>
        <dbReference type="SAM" id="MobiDB-lite"/>
    </source>
</evidence>
<gene>
    <name evidence="2" type="ORF">NLS_LOCUS7485</name>
</gene>
<dbReference type="AlphaFoldDB" id="A0A3P6TLU3"/>
<name>A0A3P6TLU3_LITSI</name>